<protein>
    <submittedName>
        <fullName evidence="1">Uncharacterized protein</fullName>
    </submittedName>
</protein>
<gene>
    <name evidence="1" type="ORF">SEVIR_2G158818v2</name>
</gene>
<proteinExistence type="predicted"/>
<sequence length="105" mass="12087">MKLLLLWMEQRPLPLPPEVLLPGRRALESCRKEPPLEEKGKSNRRMALESFGGKGKVLRKEEGARAEKERREIEDEVRGEPLFKGCLKEGKNGIFTAPAFRVFRE</sequence>
<name>A0A4U6VR36_SETVI</name>
<evidence type="ECO:0000313" key="1">
    <source>
        <dbReference type="EMBL" id="TKW32290.1"/>
    </source>
</evidence>
<organism evidence="1 2">
    <name type="scientific">Setaria viridis</name>
    <name type="common">Green bristlegrass</name>
    <name type="synonym">Setaria italica subsp. viridis</name>
    <dbReference type="NCBI Taxonomy" id="4556"/>
    <lineage>
        <taxon>Eukaryota</taxon>
        <taxon>Viridiplantae</taxon>
        <taxon>Streptophyta</taxon>
        <taxon>Embryophyta</taxon>
        <taxon>Tracheophyta</taxon>
        <taxon>Spermatophyta</taxon>
        <taxon>Magnoliopsida</taxon>
        <taxon>Liliopsida</taxon>
        <taxon>Poales</taxon>
        <taxon>Poaceae</taxon>
        <taxon>PACMAD clade</taxon>
        <taxon>Panicoideae</taxon>
        <taxon>Panicodae</taxon>
        <taxon>Paniceae</taxon>
        <taxon>Cenchrinae</taxon>
        <taxon>Setaria</taxon>
    </lineage>
</organism>
<reference evidence="1" key="1">
    <citation type="submission" date="2019-03" db="EMBL/GenBank/DDBJ databases">
        <title>WGS assembly of Setaria viridis.</title>
        <authorList>
            <person name="Huang P."/>
            <person name="Jenkins J."/>
            <person name="Grimwood J."/>
            <person name="Barry K."/>
            <person name="Healey A."/>
            <person name="Mamidi S."/>
            <person name="Sreedasyam A."/>
            <person name="Shu S."/>
            <person name="Feldman M."/>
            <person name="Wu J."/>
            <person name="Yu Y."/>
            <person name="Chen C."/>
            <person name="Johnson J."/>
            <person name="Rokhsar D."/>
            <person name="Baxter I."/>
            <person name="Schmutz J."/>
            <person name="Brutnell T."/>
            <person name="Kellogg E."/>
        </authorList>
    </citation>
    <scope>NUCLEOTIDE SEQUENCE [LARGE SCALE GENOMIC DNA]</scope>
</reference>
<accession>A0A4U6VR36</accession>
<dbReference type="AlphaFoldDB" id="A0A4U6VR36"/>
<dbReference type="EMBL" id="CM016553">
    <property type="protein sequence ID" value="TKW32290.1"/>
    <property type="molecule type" value="Genomic_DNA"/>
</dbReference>
<dbReference type="Gramene" id="TKW32290">
    <property type="protein sequence ID" value="TKW32290"/>
    <property type="gene ID" value="SEVIR_2G158818v2"/>
</dbReference>
<keyword evidence="2" id="KW-1185">Reference proteome</keyword>
<dbReference type="Proteomes" id="UP000298652">
    <property type="component" value="Chromosome 2"/>
</dbReference>
<evidence type="ECO:0000313" key="2">
    <source>
        <dbReference type="Proteomes" id="UP000298652"/>
    </source>
</evidence>